<dbReference type="Pfam" id="PF03551">
    <property type="entry name" value="PadR"/>
    <property type="match status" value="1"/>
</dbReference>
<reference evidence="2 3" key="1">
    <citation type="submission" date="2017-05" db="EMBL/GenBank/DDBJ databases">
        <title>Vagococcus spp. assemblies.</title>
        <authorList>
            <person name="Gulvik C.A."/>
        </authorList>
    </citation>
    <scope>NUCLEOTIDE SEQUENCE [LARGE SCALE GENOMIC DNA]</scope>
    <source>
        <strain evidence="2 3">LMG 24798</strain>
    </source>
</reference>
<evidence type="ECO:0000313" key="2">
    <source>
        <dbReference type="EMBL" id="RSU12074.1"/>
    </source>
</evidence>
<dbReference type="InterPro" id="IPR036388">
    <property type="entry name" value="WH-like_DNA-bd_sf"/>
</dbReference>
<dbReference type="AlphaFoldDB" id="A0A430AVH9"/>
<dbReference type="SUPFAM" id="SSF46785">
    <property type="entry name" value="Winged helix' DNA-binding domain"/>
    <property type="match status" value="1"/>
</dbReference>
<gene>
    <name evidence="2" type="ORF">CBF27_06520</name>
</gene>
<dbReference type="Gene3D" id="1.10.10.10">
    <property type="entry name" value="Winged helix-like DNA-binding domain superfamily/Winged helix DNA-binding domain"/>
    <property type="match status" value="1"/>
</dbReference>
<feature type="domain" description="Transcription regulator PadR N-terminal" evidence="1">
    <location>
        <begin position="20"/>
        <end position="84"/>
    </location>
</feature>
<dbReference type="InterPro" id="IPR036390">
    <property type="entry name" value="WH_DNA-bd_sf"/>
</dbReference>
<evidence type="ECO:0000313" key="3">
    <source>
        <dbReference type="Proteomes" id="UP000286773"/>
    </source>
</evidence>
<dbReference type="InterPro" id="IPR005149">
    <property type="entry name" value="Tscrpt_reg_PadR_N"/>
</dbReference>
<evidence type="ECO:0000259" key="1">
    <source>
        <dbReference type="Pfam" id="PF03551"/>
    </source>
</evidence>
<dbReference type="OrthoDB" id="9814826at2"/>
<dbReference type="RefSeq" id="WP_126813520.1">
    <property type="nucleotide sequence ID" value="NZ_NGKC01000006.1"/>
</dbReference>
<dbReference type="Proteomes" id="UP000286773">
    <property type="component" value="Unassembled WGS sequence"/>
</dbReference>
<comment type="caution">
    <text evidence="2">The sequence shown here is derived from an EMBL/GenBank/DDBJ whole genome shotgun (WGS) entry which is preliminary data.</text>
</comment>
<proteinExistence type="predicted"/>
<protein>
    <submittedName>
        <fullName evidence="2">PadR family transcriptional regulator</fullName>
    </submittedName>
</protein>
<dbReference type="EMBL" id="NGKC01000006">
    <property type="protein sequence ID" value="RSU12074.1"/>
    <property type="molecule type" value="Genomic_DNA"/>
</dbReference>
<sequence length="102" mass="11310">MKPKEIPLTGTVFFILLAFSKPNYGYFAIQIIEDITSGAVRIAAGTMYGAIENLLTSDMLTQLSSDSDRGKMYQTTEYGQQVLASDVARMQLTIKLYQVMGE</sequence>
<keyword evidence="3" id="KW-1185">Reference proteome</keyword>
<accession>A0A430AVH9</accession>
<name>A0A430AVH9_9ENTE</name>
<organism evidence="2 3">
    <name type="scientific">Vagococcus acidifermentans</name>
    <dbReference type="NCBI Taxonomy" id="564710"/>
    <lineage>
        <taxon>Bacteria</taxon>
        <taxon>Bacillati</taxon>
        <taxon>Bacillota</taxon>
        <taxon>Bacilli</taxon>
        <taxon>Lactobacillales</taxon>
        <taxon>Enterococcaceae</taxon>
        <taxon>Vagococcus</taxon>
    </lineage>
</organism>